<name>F4CKN7_PSEUX</name>
<reference evidence="4 11" key="1">
    <citation type="journal article" date="2011" name="J. Bacteriol.">
        <title>Genome sequence of the 1,4-dioxane-degrading Pseudonocardia dioxanivorans strain CB1190.</title>
        <authorList>
            <person name="Sales C.M."/>
            <person name="Mahendra S."/>
            <person name="Grostern A."/>
            <person name="Parales R.E."/>
            <person name="Goodwin L.A."/>
            <person name="Woyke T."/>
            <person name="Nolan M."/>
            <person name="Lapidus A."/>
            <person name="Chertkov O."/>
            <person name="Ovchinnikova G."/>
            <person name="Sczyrba A."/>
            <person name="Alvarez-Cohen L."/>
        </authorList>
    </citation>
    <scope>NUCLEOTIDE SEQUENCE [LARGE SCALE GENOMIC DNA]</scope>
    <source>
        <strain evidence="11">ATCC 55486 / DSM 44775 / JCM 13855 / CB1190</strain>
        <strain evidence="4">CB1190</strain>
    </source>
</reference>
<dbReference type="Proteomes" id="UP000007809">
    <property type="component" value="Chromosome"/>
</dbReference>
<dbReference type="EMBL" id="CP002593">
    <property type="protein sequence ID" value="AEA26783.1"/>
    <property type="molecule type" value="Genomic_DNA"/>
</dbReference>
<dbReference type="GO" id="GO:0004803">
    <property type="term" value="F:transposase activity"/>
    <property type="evidence" value="ECO:0007669"/>
    <property type="project" value="InterPro"/>
</dbReference>
<gene>
    <name evidence="4" type="ordered locus">Psed_0993</name>
    <name evidence="5" type="ordered locus">Psed_1197</name>
    <name evidence="6" type="ordered locus">Psed_1514</name>
    <name evidence="7" type="ordered locus">Psed_4121</name>
    <name evidence="8" type="ordered locus">Psed_4267</name>
    <name evidence="9" type="ordered locus">Psed_4415</name>
    <name evidence="10" type="ordered locus">Psed_4634</name>
</gene>
<dbReference type="InterPro" id="IPR025161">
    <property type="entry name" value="IS402-like_dom"/>
</dbReference>
<evidence type="ECO:0000313" key="7">
    <source>
        <dbReference type="EMBL" id="AEA26284.1"/>
    </source>
</evidence>
<dbReference type="KEGG" id="pdx:Psed_4415"/>
<dbReference type="EMBL" id="CP002593">
    <property type="protein sequence ID" value="AEA23443.1"/>
    <property type="molecule type" value="Genomic_DNA"/>
</dbReference>
<feature type="domain" description="Insertion element IS402-like" evidence="3">
    <location>
        <begin position="14"/>
        <end position="89"/>
    </location>
</feature>
<dbReference type="EMBL" id="CP002593">
    <property type="protein sequence ID" value="AEA26572.1"/>
    <property type="molecule type" value="Genomic_DNA"/>
</dbReference>
<evidence type="ECO:0000313" key="8">
    <source>
        <dbReference type="EMBL" id="AEA26429.1"/>
    </source>
</evidence>
<dbReference type="eggNOG" id="COG3293">
    <property type="taxonomic scope" value="Bacteria"/>
</dbReference>
<organism evidence="4 11">
    <name type="scientific">Pseudonocardia dioxanivorans (strain ATCC 55486 / DSM 44775 / JCM 13855 / CB1190)</name>
    <dbReference type="NCBI Taxonomy" id="675635"/>
    <lineage>
        <taxon>Bacteria</taxon>
        <taxon>Bacillati</taxon>
        <taxon>Actinomycetota</taxon>
        <taxon>Actinomycetes</taxon>
        <taxon>Pseudonocardiales</taxon>
        <taxon>Pseudonocardiaceae</taxon>
        <taxon>Pseudonocardia</taxon>
    </lineage>
</organism>
<evidence type="ECO:0000313" key="9">
    <source>
        <dbReference type="EMBL" id="AEA26572.1"/>
    </source>
</evidence>
<evidence type="ECO:0000313" key="10">
    <source>
        <dbReference type="EMBL" id="AEA26783.1"/>
    </source>
</evidence>
<dbReference type="KEGG" id="pdx:Psed_4121"/>
<evidence type="ECO:0000313" key="11">
    <source>
        <dbReference type="Proteomes" id="UP000007809"/>
    </source>
</evidence>
<evidence type="ECO:0000259" key="2">
    <source>
        <dbReference type="Pfam" id="PF01609"/>
    </source>
</evidence>
<dbReference type="AlphaFoldDB" id="F4CKN7"/>
<dbReference type="EMBL" id="CP002593">
    <property type="protein sequence ID" value="AEA26429.1"/>
    <property type="molecule type" value="Genomic_DNA"/>
</dbReference>
<dbReference type="NCBIfam" id="NF033580">
    <property type="entry name" value="transpos_IS5_3"/>
    <property type="match status" value="1"/>
</dbReference>
<dbReference type="KEGG" id="pdx:Psed_4267"/>
<keyword evidence="11" id="KW-1185">Reference proteome</keyword>
<dbReference type="Pfam" id="PF13340">
    <property type="entry name" value="DUF4096"/>
    <property type="match status" value="1"/>
</dbReference>
<dbReference type="EMBL" id="CP002593">
    <property type="protein sequence ID" value="AEA23753.1"/>
    <property type="molecule type" value="Genomic_DNA"/>
</dbReference>
<evidence type="ECO:0000313" key="6">
    <source>
        <dbReference type="EMBL" id="AEA23753.1"/>
    </source>
</evidence>
<feature type="domain" description="Transposase IS4-like" evidence="2">
    <location>
        <begin position="105"/>
        <end position="261"/>
    </location>
</feature>
<sequence length="294" mass="32964">MCVCTCKPAYDSSVTDAQWVLIEPLLPRPAAVLGGRPYVHSRRLIIDTISYVLVSGCAWRLVPHDLAPWSIAYQWFRAWTRDGTWDRVHEVLRERVRIADGRDPQPSAAVLDSQSARSSEGGEQIGYDAGKRVRGRKRHLLVDTLGLVLHVVVHSASVQDRAGARLMLSGARARFPLLGLVWVDGGYVNSVDAGLVGWARRSEGLEVVAVPRNADVKGFQVLPRRWVVERTFGWLTRCRRLARDYERKTAHAEAMIKFAMIRLMAARLAGEELPAPRSDIEKEAARRLAEDLKD</sequence>
<dbReference type="RefSeq" id="WP_013673184.1">
    <property type="nucleotide sequence ID" value="NC_015312.1"/>
</dbReference>
<evidence type="ECO:0000313" key="5">
    <source>
        <dbReference type="EMBL" id="AEA23443.1"/>
    </source>
</evidence>
<dbReference type="HOGENOM" id="CLU_055261_0_0_11"/>
<dbReference type="EMBL" id="CP002593">
    <property type="protein sequence ID" value="AEA26284.1"/>
    <property type="molecule type" value="Genomic_DNA"/>
</dbReference>
<dbReference type="KEGG" id="pdx:Psed_0993"/>
<protein>
    <submittedName>
        <fullName evidence="4">Transposase IS4 family protein</fullName>
    </submittedName>
</protein>
<accession>F4CKN7</accession>
<dbReference type="OrthoDB" id="3566417at2"/>
<dbReference type="EMBL" id="CP002593">
    <property type="protein sequence ID" value="AEA23244.1"/>
    <property type="molecule type" value="Genomic_DNA"/>
</dbReference>
<dbReference type="STRING" id="675635.Psed_0993"/>
<dbReference type="KEGG" id="pdx:Psed_1197"/>
<dbReference type="PANTHER" id="PTHR30007:SF0">
    <property type="entry name" value="TRANSPOSASE"/>
    <property type="match status" value="1"/>
</dbReference>
<proteinExistence type="predicted"/>
<feature type="region of interest" description="Disordered" evidence="1">
    <location>
        <begin position="103"/>
        <end position="128"/>
    </location>
</feature>
<dbReference type="Pfam" id="PF01609">
    <property type="entry name" value="DDE_Tnp_1"/>
    <property type="match status" value="1"/>
</dbReference>
<dbReference type="InterPro" id="IPR002559">
    <property type="entry name" value="Transposase_11"/>
</dbReference>
<evidence type="ECO:0000313" key="4">
    <source>
        <dbReference type="EMBL" id="AEA23244.1"/>
    </source>
</evidence>
<dbReference type="GO" id="GO:0003677">
    <property type="term" value="F:DNA binding"/>
    <property type="evidence" value="ECO:0007669"/>
    <property type="project" value="InterPro"/>
</dbReference>
<dbReference type="PANTHER" id="PTHR30007">
    <property type="entry name" value="PHP DOMAIN PROTEIN"/>
    <property type="match status" value="1"/>
</dbReference>
<dbReference type="KEGG" id="pdx:Psed_4634"/>
<dbReference type="KEGG" id="pdx:Psed_1514"/>
<evidence type="ECO:0000256" key="1">
    <source>
        <dbReference type="SAM" id="MobiDB-lite"/>
    </source>
</evidence>
<dbReference type="GO" id="GO:0006313">
    <property type="term" value="P:DNA transposition"/>
    <property type="evidence" value="ECO:0007669"/>
    <property type="project" value="InterPro"/>
</dbReference>
<evidence type="ECO:0000259" key="3">
    <source>
        <dbReference type="Pfam" id="PF13340"/>
    </source>
</evidence>